<accession>A0A9P5ZWW1</accession>
<dbReference type="EMBL" id="MU154566">
    <property type="protein sequence ID" value="KAF9494957.1"/>
    <property type="molecule type" value="Genomic_DNA"/>
</dbReference>
<feature type="region of interest" description="Disordered" evidence="2">
    <location>
        <begin position="384"/>
        <end position="440"/>
    </location>
</feature>
<feature type="compositionally biased region" description="Acidic residues" evidence="2">
    <location>
        <begin position="1"/>
        <end position="10"/>
    </location>
</feature>
<dbReference type="AlphaFoldDB" id="A0A9P5ZWW1"/>
<feature type="region of interest" description="Disordered" evidence="2">
    <location>
        <begin position="453"/>
        <end position="522"/>
    </location>
</feature>
<keyword evidence="4" id="KW-1185">Reference proteome</keyword>
<evidence type="ECO:0000313" key="3">
    <source>
        <dbReference type="EMBL" id="KAF9494957.1"/>
    </source>
</evidence>
<proteinExistence type="predicted"/>
<dbReference type="Proteomes" id="UP000807025">
    <property type="component" value="Unassembled WGS sequence"/>
</dbReference>
<gene>
    <name evidence="3" type="ORF">BDN71DRAFT_1559946</name>
</gene>
<dbReference type="OrthoDB" id="3231188at2759"/>
<dbReference type="Pfam" id="PF20414">
    <property type="entry name" value="DUF6698"/>
    <property type="match status" value="1"/>
</dbReference>
<feature type="coiled-coil region" evidence="1">
    <location>
        <begin position="47"/>
        <end position="77"/>
    </location>
</feature>
<evidence type="ECO:0000313" key="4">
    <source>
        <dbReference type="Proteomes" id="UP000807025"/>
    </source>
</evidence>
<evidence type="ECO:0000256" key="2">
    <source>
        <dbReference type="SAM" id="MobiDB-lite"/>
    </source>
</evidence>
<reference evidence="3" key="1">
    <citation type="submission" date="2020-11" db="EMBL/GenBank/DDBJ databases">
        <authorList>
            <consortium name="DOE Joint Genome Institute"/>
            <person name="Ahrendt S."/>
            <person name="Riley R."/>
            <person name="Andreopoulos W."/>
            <person name="Labutti K."/>
            <person name="Pangilinan J."/>
            <person name="Ruiz-Duenas F.J."/>
            <person name="Barrasa J.M."/>
            <person name="Sanchez-Garcia M."/>
            <person name="Camarero S."/>
            <person name="Miyauchi S."/>
            <person name="Serrano A."/>
            <person name="Linde D."/>
            <person name="Babiker R."/>
            <person name="Drula E."/>
            <person name="Ayuso-Fernandez I."/>
            <person name="Pacheco R."/>
            <person name="Padilla G."/>
            <person name="Ferreira P."/>
            <person name="Barriuso J."/>
            <person name="Kellner H."/>
            <person name="Castanera R."/>
            <person name="Alfaro M."/>
            <person name="Ramirez L."/>
            <person name="Pisabarro A.G."/>
            <person name="Kuo A."/>
            <person name="Tritt A."/>
            <person name="Lipzen A."/>
            <person name="He G."/>
            <person name="Yan M."/>
            <person name="Ng V."/>
            <person name="Cullen D."/>
            <person name="Martin F."/>
            <person name="Rosso M.-N."/>
            <person name="Henrissat B."/>
            <person name="Hibbett D."/>
            <person name="Martinez A.T."/>
            <person name="Grigoriev I.V."/>
        </authorList>
    </citation>
    <scope>NUCLEOTIDE SEQUENCE</scope>
    <source>
        <strain evidence="3">ATCC 90797</strain>
    </source>
</reference>
<protein>
    <submittedName>
        <fullName evidence="3">Uncharacterized protein</fullName>
    </submittedName>
</protein>
<keyword evidence="1" id="KW-0175">Coiled coil</keyword>
<name>A0A9P5ZWW1_PLEER</name>
<dbReference type="InterPro" id="IPR046521">
    <property type="entry name" value="DUF6698"/>
</dbReference>
<feature type="region of interest" description="Disordered" evidence="2">
    <location>
        <begin position="1"/>
        <end position="26"/>
    </location>
</feature>
<feature type="compositionally biased region" description="Low complexity" evidence="2">
    <location>
        <begin position="398"/>
        <end position="410"/>
    </location>
</feature>
<feature type="compositionally biased region" description="Polar residues" evidence="2">
    <location>
        <begin position="453"/>
        <end position="465"/>
    </location>
</feature>
<comment type="caution">
    <text evidence="3">The sequence shown here is derived from an EMBL/GenBank/DDBJ whole genome shotgun (WGS) entry which is preliminary data.</text>
</comment>
<evidence type="ECO:0000256" key="1">
    <source>
        <dbReference type="SAM" id="Coils"/>
    </source>
</evidence>
<sequence>MVNFDSDEDISASQSEPEIGYDVPTLPPPHASAVELRRALTSLQLDYAKCVAELKLVKKEKAELRSKLREKKKKSKKSASEAISGIPSTEIRVVAKKFCVMSELFLETSTSIRSFVKPMVNRADPDSGTRYASFASYEEGRAAEFFSALPEEQHDDVSGNDTYFQMFKAAFSAQRSSAVSQIRSNGSRLFAEYNLPDTLWSTDNGAGRLASPKLQSMLKFPNDKVQYPPLAPILYPNLKQSNAGLFRNPVLPQILRLTLYGPASLSSDRVVTATVGKIWGVEKVTPGAIAFAAVMVRYVLAPDTTIKYRGPESNIPWAEHYYLYKKMIVMAHGLPIMDTTIKWFNSIVFKGVANNLSNTDIPGQPGESDEIEAGIARALRGLTMGDVDNNDDEPAPRPRAIPTRASAAPRLPLGGAIPQRRVFSLPIPAPPSPTRSIPDEDDVQNYIQHQAMGSRQGFSQANNNTDNEEELEYGVPASLPPPARYQERGHGRGRRGTQKSAQISGGLEDAVQSSTRRSSRKR</sequence>
<organism evidence="3 4">
    <name type="scientific">Pleurotus eryngii</name>
    <name type="common">Boletus of the steppes</name>
    <dbReference type="NCBI Taxonomy" id="5323"/>
    <lineage>
        <taxon>Eukaryota</taxon>
        <taxon>Fungi</taxon>
        <taxon>Dikarya</taxon>
        <taxon>Basidiomycota</taxon>
        <taxon>Agaricomycotina</taxon>
        <taxon>Agaricomycetes</taxon>
        <taxon>Agaricomycetidae</taxon>
        <taxon>Agaricales</taxon>
        <taxon>Pleurotineae</taxon>
        <taxon>Pleurotaceae</taxon>
        <taxon>Pleurotus</taxon>
    </lineage>
</organism>